<name>A0A6J7GDI3_9ZZZZ</name>
<dbReference type="SUPFAM" id="SSF55298">
    <property type="entry name" value="YjgF-like"/>
    <property type="match status" value="1"/>
</dbReference>
<dbReference type="InterPro" id="IPR006175">
    <property type="entry name" value="YjgF/YER057c/UK114"/>
</dbReference>
<dbReference type="PANTHER" id="PTHR11803:SF58">
    <property type="entry name" value="PROTEIN HMF1-RELATED"/>
    <property type="match status" value="1"/>
</dbReference>
<evidence type="ECO:0000313" key="2">
    <source>
        <dbReference type="EMBL" id="CAB4906421.1"/>
    </source>
</evidence>
<dbReference type="InterPro" id="IPR035959">
    <property type="entry name" value="RutC-like_sf"/>
</dbReference>
<proteinExistence type="inferred from homology"/>
<dbReference type="Pfam" id="PF01042">
    <property type="entry name" value="Ribonuc_L-PSP"/>
    <property type="match status" value="1"/>
</dbReference>
<dbReference type="CDD" id="cd00448">
    <property type="entry name" value="YjgF_YER057c_UK114_family"/>
    <property type="match status" value="1"/>
</dbReference>
<protein>
    <submittedName>
        <fullName evidence="2">Unannotated protein</fullName>
    </submittedName>
</protein>
<comment type="similarity">
    <text evidence="1">Belongs to the RutC family.</text>
</comment>
<organism evidence="2">
    <name type="scientific">freshwater metagenome</name>
    <dbReference type="NCBI Taxonomy" id="449393"/>
    <lineage>
        <taxon>unclassified sequences</taxon>
        <taxon>metagenomes</taxon>
        <taxon>ecological metagenomes</taxon>
    </lineage>
</organism>
<sequence length="161" mass="17177">MTDGTNQDVATPLAQYAPYRRAGDLVFFAGIIAADVALGRVINGYADLPAAARLAAGQTGEMSTDEKEGPIAAQSWYVLDALRRTVASAGGTLDDLVNVTQFFTDLRDYPVYARIRSQFFTTPPASTCVGVVELLPNHLTLLEVQAVAYIPLASSGRPVNN</sequence>
<reference evidence="2" key="1">
    <citation type="submission" date="2020-05" db="EMBL/GenBank/DDBJ databases">
        <authorList>
            <person name="Chiriac C."/>
            <person name="Salcher M."/>
            <person name="Ghai R."/>
            <person name="Kavagutti S V."/>
        </authorList>
    </citation>
    <scope>NUCLEOTIDE SEQUENCE</scope>
</reference>
<dbReference type="PANTHER" id="PTHR11803">
    <property type="entry name" value="2-IMINOBUTANOATE/2-IMINOPROPANOATE DEAMINASE RIDA"/>
    <property type="match status" value="1"/>
</dbReference>
<gene>
    <name evidence="2" type="ORF">UFOPK3610_00453</name>
</gene>
<dbReference type="GO" id="GO:0019239">
    <property type="term" value="F:deaminase activity"/>
    <property type="evidence" value="ECO:0007669"/>
    <property type="project" value="TreeGrafter"/>
</dbReference>
<dbReference type="Gene3D" id="3.30.1330.40">
    <property type="entry name" value="RutC-like"/>
    <property type="match status" value="1"/>
</dbReference>
<dbReference type="EMBL" id="CAFBMR010000010">
    <property type="protein sequence ID" value="CAB4906421.1"/>
    <property type="molecule type" value="Genomic_DNA"/>
</dbReference>
<evidence type="ECO:0000256" key="1">
    <source>
        <dbReference type="ARBA" id="ARBA00010552"/>
    </source>
</evidence>
<dbReference type="AlphaFoldDB" id="A0A6J7GDI3"/>
<dbReference type="GO" id="GO:0005829">
    <property type="term" value="C:cytosol"/>
    <property type="evidence" value="ECO:0007669"/>
    <property type="project" value="TreeGrafter"/>
</dbReference>
<accession>A0A6J7GDI3</accession>